<protein>
    <submittedName>
        <fullName evidence="1">Uncharacterized protein</fullName>
    </submittedName>
</protein>
<dbReference type="EMBL" id="JBBWWR010000012">
    <property type="protein sequence ID" value="KAK8958541.1"/>
    <property type="molecule type" value="Genomic_DNA"/>
</dbReference>
<evidence type="ECO:0000313" key="2">
    <source>
        <dbReference type="Proteomes" id="UP001412067"/>
    </source>
</evidence>
<organism evidence="1 2">
    <name type="scientific">Platanthera guangdongensis</name>
    <dbReference type="NCBI Taxonomy" id="2320717"/>
    <lineage>
        <taxon>Eukaryota</taxon>
        <taxon>Viridiplantae</taxon>
        <taxon>Streptophyta</taxon>
        <taxon>Embryophyta</taxon>
        <taxon>Tracheophyta</taxon>
        <taxon>Spermatophyta</taxon>
        <taxon>Magnoliopsida</taxon>
        <taxon>Liliopsida</taxon>
        <taxon>Asparagales</taxon>
        <taxon>Orchidaceae</taxon>
        <taxon>Orchidoideae</taxon>
        <taxon>Orchideae</taxon>
        <taxon>Orchidinae</taxon>
        <taxon>Platanthera</taxon>
    </lineage>
</organism>
<evidence type="ECO:0000313" key="1">
    <source>
        <dbReference type="EMBL" id="KAK8958541.1"/>
    </source>
</evidence>
<keyword evidence="2" id="KW-1185">Reference proteome</keyword>
<comment type="caution">
    <text evidence="1">The sequence shown here is derived from an EMBL/GenBank/DDBJ whole genome shotgun (WGS) entry which is preliminary data.</text>
</comment>
<reference evidence="1 2" key="1">
    <citation type="journal article" date="2022" name="Nat. Plants">
        <title>Genomes of leafy and leafless Platanthera orchids illuminate the evolution of mycoheterotrophy.</title>
        <authorList>
            <person name="Li M.H."/>
            <person name="Liu K.W."/>
            <person name="Li Z."/>
            <person name="Lu H.C."/>
            <person name="Ye Q.L."/>
            <person name="Zhang D."/>
            <person name="Wang J.Y."/>
            <person name="Li Y.F."/>
            <person name="Zhong Z.M."/>
            <person name="Liu X."/>
            <person name="Yu X."/>
            <person name="Liu D.K."/>
            <person name="Tu X.D."/>
            <person name="Liu B."/>
            <person name="Hao Y."/>
            <person name="Liao X.Y."/>
            <person name="Jiang Y.T."/>
            <person name="Sun W.H."/>
            <person name="Chen J."/>
            <person name="Chen Y.Q."/>
            <person name="Ai Y."/>
            <person name="Zhai J.W."/>
            <person name="Wu S.S."/>
            <person name="Zhou Z."/>
            <person name="Hsiao Y.Y."/>
            <person name="Wu W.L."/>
            <person name="Chen Y.Y."/>
            <person name="Lin Y.F."/>
            <person name="Hsu J.L."/>
            <person name="Li C.Y."/>
            <person name="Wang Z.W."/>
            <person name="Zhao X."/>
            <person name="Zhong W.Y."/>
            <person name="Ma X.K."/>
            <person name="Ma L."/>
            <person name="Huang J."/>
            <person name="Chen G.Z."/>
            <person name="Huang M.Z."/>
            <person name="Huang L."/>
            <person name="Peng D.H."/>
            <person name="Luo Y.B."/>
            <person name="Zou S.Q."/>
            <person name="Chen S.P."/>
            <person name="Lan S."/>
            <person name="Tsai W.C."/>
            <person name="Van de Peer Y."/>
            <person name="Liu Z.J."/>
        </authorList>
    </citation>
    <scope>NUCLEOTIDE SEQUENCE [LARGE SCALE GENOMIC DNA]</scope>
    <source>
        <strain evidence="1">Lor288</strain>
    </source>
</reference>
<accession>A0ABR2M3T3</accession>
<gene>
    <name evidence="1" type="ORF">KSP40_PGU020494</name>
</gene>
<dbReference type="Proteomes" id="UP001412067">
    <property type="component" value="Unassembled WGS sequence"/>
</dbReference>
<sequence>MSQRSLLPHSSTIAFGPPLPIRLLRRSESQLQPVEFRKDVLLPLSSSLISCNLGVASERTKP</sequence>
<name>A0ABR2M3T3_9ASPA</name>
<proteinExistence type="predicted"/>